<keyword evidence="2" id="KW-1185">Reference proteome</keyword>
<organism evidence="1 2">
    <name type="scientific">Agromyces allii</name>
    <dbReference type="NCBI Taxonomy" id="393607"/>
    <lineage>
        <taxon>Bacteria</taxon>
        <taxon>Bacillati</taxon>
        <taxon>Actinomycetota</taxon>
        <taxon>Actinomycetes</taxon>
        <taxon>Micrococcales</taxon>
        <taxon>Microbacteriaceae</taxon>
        <taxon>Agromyces</taxon>
    </lineage>
</organism>
<name>A0ABP5BBD4_9MICO</name>
<gene>
    <name evidence="1" type="ORF">GCM10009717_02540</name>
</gene>
<dbReference type="Proteomes" id="UP001499954">
    <property type="component" value="Unassembled WGS sequence"/>
</dbReference>
<dbReference type="EMBL" id="BAAAMK010000001">
    <property type="protein sequence ID" value="GAA1939677.1"/>
    <property type="molecule type" value="Genomic_DNA"/>
</dbReference>
<accession>A0ABP5BBD4</accession>
<proteinExistence type="predicted"/>
<evidence type="ECO:0008006" key="3">
    <source>
        <dbReference type="Google" id="ProtNLM"/>
    </source>
</evidence>
<sequence length="78" mass="8601">MTAYEDHVLALIAGHGGEVLTRLRGDGAAGHPHEVQTYRFASQASLDAYLNDPERLALADERDRVVARTELFPVERLA</sequence>
<reference evidence="2" key="1">
    <citation type="journal article" date="2019" name="Int. J. Syst. Evol. Microbiol.">
        <title>The Global Catalogue of Microorganisms (GCM) 10K type strain sequencing project: providing services to taxonomists for standard genome sequencing and annotation.</title>
        <authorList>
            <consortium name="The Broad Institute Genomics Platform"/>
            <consortium name="The Broad Institute Genome Sequencing Center for Infectious Disease"/>
            <person name="Wu L."/>
            <person name="Ma J."/>
        </authorList>
    </citation>
    <scope>NUCLEOTIDE SEQUENCE [LARGE SCALE GENOMIC DNA]</scope>
    <source>
        <strain evidence="2">JCM 13584</strain>
    </source>
</reference>
<evidence type="ECO:0000313" key="1">
    <source>
        <dbReference type="EMBL" id="GAA1939677.1"/>
    </source>
</evidence>
<evidence type="ECO:0000313" key="2">
    <source>
        <dbReference type="Proteomes" id="UP001499954"/>
    </source>
</evidence>
<comment type="caution">
    <text evidence="1">The sequence shown here is derived from an EMBL/GenBank/DDBJ whole genome shotgun (WGS) entry which is preliminary data.</text>
</comment>
<protein>
    <recommendedName>
        <fullName evidence="3">DUF1330 domain-containing protein</fullName>
    </recommendedName>
</protein>